<keyword evidence="2" id="KW-0689">Ribosomal protein</keyword>
<proteinExistence type="predicted"/>
<feature type="non-terminal residue" evidence="2">
    <location>
        <position position="87"/>
    </location>
</feature>
<accession>A0A6J4SFF3</accession>
<evidence type="ECO:0000256" key="1">
    <source>
        <dbReference type="SAM" id="MobiDB-lite"/>
    </source>
</evidence>
<dbReference type="EMBL" id="CADCVZ010000012">
    <property type="protein sequence ID" value="CAA9497852.1"/>
    <property type="molecule type" value="Genomic_DNA"/>
</dbReference>
<feature type="compositionally biased region" description="Basic residues" evidence="1">
    <location>
        <begin position="15"/>
        <end position="25"/>
    </location>
</feature>
<feature type="region of interest" description="Disordered" evidence="1">
    <location>
        <begin position="1"/>
        <end position="87"/>
    </location>
</feature>
<dbReference type="AlphaFoldDB" id="A0A6J4SFF3"/>
<feature type="non-terminal residue" evidence="2">
    <location>
        <position position="1"/>
    </location>
</feature>
<sequence>GEHAASQEAHPSQRPPHRGQRRARGPHPDLHQGGGERSVGRGQDGSGRGAEEGTAGARPRGCARSHPQEHGVAEVLPADQTGRFLGL</sequence>
<gene>
    <name evidence="2" type="ORF">AVDCRST_MAG09-502</name>
</gene>
<organism evidence="2">
    <name type="scientific">uncultured Sphingomonas sp</name>
    <dbReference type="NCBI Taxonomy" id="158754"/>
    <lineage>
        <taxon>Bacteria</taxon>
        <taxon>Pseudomonadati</taxon>
        <taxon>Pseudomonadota</taxon>
        <taxon>Alphaproteobacteria</taxon>
        <taxon>Sphingomonadales</taxon>
        <taxon>Sphingomonadaceae</taxon>
        <taxon>Sphingomonas</taxon>
        <taxon>environmental samples</taxon>
    </lineage>
</organism>
<keyword evidence="2" id="KW-0687">Ribonucleoprotein</keyword>
<protein>
    <submittedName>
        <fullName evidence="2">SSU ribosomal protein S20p</fullName>
    </submittedName>
</protein>
<reference evidence="2" key="1">
    <citation type="submission" date="2020-02" db="EMBL/GenBank/DDBJ databases">
        <authorList>
            <person name="Meier V. D."/>
        </authorList>
    </citation>
    <scope>NUCLEOTIDE SEQUENCE</scope>
    <source>
        <strain evidence="2">AVDCRST_MAG09</strain>
    </source>
</reference>
<feature type="compositionally biased region" description="Gly residues" evidence="1">
    <location>
        <begin position="32"/>
        <end position="48"/>
    </location>
</feature>
<evidence type="ECO:0000313" key="2">
    <source>
        <dbReference type="EMBL" id="CAA9497852.1"/>
    </source>
</evidence>
<name>A0A6J4SFF3_9SPHN</name>
<dbReference type="GO" id="GO:0005840">
    <property type="term" value="C:ribosome"/>
    <property type="evidence" value="ECO:0007669"/>
    <property type="project" value="UniProtKB-KW"/>
</dbReference>